<evidence type="ECO:0000313" key="2">
    <source>
        <dbReference type="Proteomes" id="UP000823891"/>
    </source>
</evidence>
<dbReference type="AlphaFoldDB" id="A0A9D2SNR0"/>
<proteinExistence type="predicted"/>
<reference evidence="1" key="1">
    <citation type="journal article" date="2021" name="PeerJ">
        <title>Extensive microbial diversity within the chicken gut microbiome revealed by metagenomics and culture.</title>
        <authorList>
            <person name="Gilroy R."/>
            <person name="Ravi A."/>
            <person name="Getino M."/>
            <person name="Pursley I."/>
            <person name="Horton D.L."/>
            <person name="Alikhan N.F."/>
            <person name="Baker D."/>
            <person name="Gharbi K."/>
            <person name="Hall N."/>
            <person name="Watson M."/>
            <person name="Adriaenssens E.M."/>
            <person name="Foster-Nyarko E."/>
            <person name="Jarju S."/>
            <person name="Secka A."/>
            <person name="Antonio M."/>
            <person name="Oren A."/>
            <person name="Chaudhuri R.R."/>
            <person name="La Ragione R."/>
            <person name="Hildebrand F."/>
            <person name="Pallen M.J."/>
        </authorList>
    </citation>
    <scope>NUCLEOTIDE SEQUENCE</scope>
    <source>
        <strain evidence="1">USAMLcec2-132</strain>
    </source>
</reference>
<comment type="caution">
    <text evidence="1">The sequence shown here is derived from an EMBL/GenBank/DDBJ whole genome shotgun (WGS) entry which is preliminary data.</text>
</comment>
<gene>
    <name evidence="1" type="ORF">H9761_02795</name>
</gene>
<protein>
    <submittedName>
        <fullName evidence="1">Uncharacterized protein</fullName>
    </submittedName>
</protein>
<dbReference type="Proteomes" id="UP000823891">
    <property type="component" value="Unassembled WGS sequence"/>
</dbReference>
<accession>A0A9D2SNR0</accession>
<name>A0A9D2SNR0_9FIRM</name>
<dbReference type="EMBL" id="DWWS01000013">
    <property type="protein sequence ID" value="HJC22618.1"/>
    <property type="molecule type" value="Genomic_DNA"/>
</dbReference>
<organism evidence="1 2">
    <name type="scientific">Candidatus Eisenbergiella merdavium</name>
    <dbReference type="NCBI Taxonomy" id="2838551"/>
    <lineage>
        <taxon>Bacteria</taxon>
        <taxon>Bacillati</taxon>
        <taxon>Bacillota</taxon>
        <taxon>Clostridia</taxon>
        <taxon>Lachnospirales</taxon>
        <taxon>Lachnospiraceae</taxon>
        <taxon>Eisenbergiella</taxon>
    </lineage>
</organism>
<evidence type="ECO:0000313" key="1">
    <source>
        <dbReference type="EMBL" id="HJC22618.1"/>
    </source>
</evidence>
<sequence length="463" mass="53344">MSKKGGGFWNKPFGGIFDFNKDGKEDFGEQWIGFKILEECTKEEKDMNDYDSDHSSFDSDFDDDDTIDTSWRELCEDGSEFGIDPEDYENEEEYEEALNEAKENAGSVDVSFQITVECPALDALDEIKKADSILAANYLAHDAGFLYSQAIKDNFKLPVSLPDEDETPEYEFSQIIGKIAKRDIPLAFEVWSWSLDQFLPYAQYDEYAESELTNGVIDSMYDYPDHFRTELVRYMDKNPNFSQKIMGASKELADDLPELVYEALKDGLFRTAQALFKSGLKKAEDQWKAINKLTDRTINCCKKYDELEPIKSFKEHLFPLVKAIETGMVQDEIAEWEQDIDKYIAHQEAFRDVLNARLEKKRHKAREERLRQRQNYVNPQDPKLTDDKNIYIICGVIFPHAVKPYHYRTDGGSIKIGDTVLVPVCDKETTGTVVSVGQYMRIAAPFPVDRTKFIIRKIPDETE</sequence>
<reference evidence="1" key="2">
    <citation type="submission" date="2021-04" db="EMBL/GenBank/DDBJ databases">
        <authorList>
            <person name="Gilroy R."/>
        </authorList>
    </citation>
    <scope>NUCLEOTIDE SEQUENCE</scope>
    <source>
        <strain evidence="1">USAMLcec2-132</strain>
    </source>
</reference>